<evidence type="ECO:0000313" key="9">
    <source>
        <dbReference type="Proteomes" id="UP000234681"/>
    </source>
</evidence>
<feature type="non-terminal residue" evidence="8">
    <location>
        <position position="283"/>
    </location>
</feature>
<keyword evidence="5" id="KW-1133">Transmembrane helix</keyword>
<dbReference type="InterPro" id="IPR004240">
    <property type="entry name" value="EMP70"/>
</dbReference>
<gene>
    <name evidence="8" type="ORF">rCG_39251</name>
</gene>
<keyword evidence="4" id="KW-0732">Signal</keyword>
<comment type="similarity">
    <text evidence="2 7">Belongs to the nonaspanin (TM9SF) (TC 9.A.2) family.</text>
</comment>
<evidence type="ECO:0000256" key="5">
    <source>
        <dbReference type="ARBA" id="ARBA00022989"/>
    </source>
</evidence>
<accession>A6KSR3</accession>
<reference evidence="8 9" key="1">
    <citation type="submission" date="2005-09" db="EMBL/GenBank/DDBJ databases">
        <authorList>
            <person name="Mural R.J."/>
            <person name="Li P.W."/>
            <person name="Adams M.D."/>
            <person name="Amanatides P.G."/>
            <person name="Baden-Tillson H."/>
            <person name="Barnstead M."/>
            <person name="Chin S.H."/>
            <person name="Dew I."/>
            <person name="Evans C.A."/>
            <person name="Ferriera S."/>
            <person name="Flanigan M."/>
            <person name="Fosler C."/>
            <person name="Glodek A."/>
            <person name="Gu Z."/>
            <person name="Holt R.A."/>
            <person name="Jennings D."/>
            <person name="Kraft C.L."/>
            <person name="Lu F."/>
            <person name="Nguyen T."/>
            <person name="Nusskern D.R."/>
            <person name="Pfannkoch C.M."/>
            <person name="Sitter C."/>
            <person name="Sutton G.G."/>
            <person name="Venter J.C."/>
            <person name="Wang Z."/>
            <person name="Woodage T."/>
            <person name="Zheng X.H."/>
            <person name="Zhong F."/>
        </authorList>
    </citation>
    <scope>NUCLEOTIDE SEQUENCE [LARGE SCALE GENOMIC DNA]</scope>
    <source>
        <strain>BN</strain>
        <strain evidence="9">Sprague-Dawley</strain>
    </source>
</reference>
<evidence type="ECO:0000256" key="2">
    <source>
        <dbReference type="ARBA" id="ARBA00005227"/>
    </source>
</evidence>
<organism evidence="8 9">
    <name type="scientific">Rattus norvegicus</name>
    <name type="common">Rat</name>
    <dbReference type="NCBI Taxonomy" id="10116"/>
    <lineage>
        <taxon>Eukaryota</taxon>
        <taxon>Metazoa</taxon>
        <taxon>Chordata</taxon>
        <taxon>Craniata</taxon>
        <taxon>Vertebrata</taxon>
        <taxon>Euteleostomi</taxon>
        <taxon>Mammalia</taxon>
        <taxon>Eutheria</taxon>
        <taxon>Euarchontoglires</taxon>
        <taxon>Glires</taxon>
        <taxon>Rodentia</taxon>
        <taxon>Myomorpha</taxon>
        <taxon>Muroidea</taxon>
        <taxon>Muridae</taxon>
        <taxon>Murinae</taxon>
        <taxon>Rattus</taxon>
    </lineage>
</organism>
<dbReference type="EMBL" id="CH474106">
    <property type="protein sequence ID" value="EDL75121.1"/>
    <property type="molecule type" value="Genomic_DNA"/>
</dbReference>
<protein>
    <recommendedName>
        <fullName evidence="7">Transmembrane 9 superfamily member</fullName>
    </recommendedName>
</protein>
<comment type="subcellular location">
    <subcellularLocation>
        <location evidence="1">Membrane</location>
        <topology evidence="1">Multi-pass membrane protein</topology>
    </subcellularLocation>
</comment>
<evidence type="ECO:0000256" key="1">
    <source>
        <dbReference type="ARBA" id="ARBA00004141"/>
    </source>
</evidence>
<keyword evidence="3" id="KW-0812">Transmembrane</keyword>
<evidence type="ECO:0000256" key="7">
    <source>
        <dbReference type="RuleBase" id="RU363079"/>
    </source>
</evidence>
<evidence type="ECO:0000256" key="4">
    <source>
        <dbReference type="ARBA" id="ARBA00022729"/>
    </source>
</evidence>
<evidence type="ECO:0000256" key="3">
    <source>
        <dbReference type="ARBA" id="ARBA00022692"/>
    </source>
</evidence>
<proteinExistence type="inferred from homology"/>
<name>A6KSR3_RAT</name>
<dbReference type="AlphaFoldDB" id="A6KSR3"/>
<sequence>MFIPDTAFKMGLGGHGVETKLSPGLHVLKYRLLLCFLATTCEAFFFRGLVPITYCEEGHRNSYCMSSIQVFADKLYSVETVIFYDCESIDFCQDALKRTPSETLGQILSGEQITSCPYKFSFNKEEMCGKVWIKSYGPVSEDGMSMLAFEEREKQGSHQHGVIDNIQVIWCYDMEDGEHHCVSGFPIGCFNAANDQVKGSCLINFNKNNSLYLFNHVDVTITYHMESDTSSKLAKLISSRVDPRRYEHSGEGHLTCNEPPLEIPEEDTDNLNVIYTYSVKFEA</sequence>
<evidence type="ECO:0000256" key="6">
    <source>
        <dbReference type="ARBA" id="ARBA00023136"/>
    </source>
</evidence>
<dbReference type="Pfam" id="PF02990">
    <property type="entry name" value="EMP70"/>
    <property type="match status" value="1"/>
</dbReference>
<dbReference type="PANTHER" id="PTHR10766:SF176">
    <property type="entry name" value="TRANSMEMBRANE 9 SUPERFAMILY MEMBER"/>
    <property type="match status" value="1"/>
</dbReference>
<dbReference type="Proteomes" id="UP000234681">
    <property type="component" value="Chromosome X"/>
</dbReference>
<dbReference type="GO" id="GO:0016020">
    <property type="term" value="C:membrane"/>
    <property type="evidence" value="ECO:0007669"/>
    <property type="project" value="UniProtKB-SubCell"/>
</dbReference>
<evidence type="ECO:0000313" key="8">
    <source>
        <dbReference type="EMBL" id="EDL75121.1"/>
    </source>
</evidence>
<keyword evidence="6" id="KW-0472">Membrane</keyword>
<dbReference type="PANTHER" id="PTHR10766">
    <property type="entry name" value="TRANSMEMBRANE 9 SUPERFAMILY PROTEIN"/>
    <property type="match status" value="1"/>
</dbReference>